<organism evidence="1 2">
    <name type="scientific">Pseudomonas inefficax</name>
    <dbReference type="NCBI Taxonomy" id="2078786"/>
    <lineage>
        <taxon>Bacteria</taxon>
        <taxon>Pseudomonadati</taxon>
        <taxon>Pseudomonadota</taxon>
        <taxon>Gammaproteobacteria</taxon>
        <taxon>Pseudomonadales</taxon>
        <taxon>Pseudomonadaceae</taxon>
        <taxon>Pseudomonas</taxon>
    </lineage>
</organism>
<dbReference type="EMBL" id="OPYN01000028">
    <property type="protein sequence ID" value="SPO58861.1"/>
    <property type="molecule type" value="Genomic_DNA"/>
</dbReference>
<comment type="caution">
    <text evidence="1">The sequence shown here is derived from an EMBL/GenBank/DDBJ whole genome shotgun (WGS) entry which is preliminary data.</text>
</comment>
<keyword evidence="2" id="KW-1185">Reference proteome</keyword>
<gene>
    <name evidence="1" type="ORF">JV551A3_V1_280066</name>
</gene>
<dbReference type="Proteomes" id="UP000294335">
    <property type="component" value="Unassembled WGS sequence"/>
</dbReference>
<dbReference type="AlphaFoldDB" id="A0AAQ1P345"/>
<protein>
    <submittedName>
        <fullName evidence="1">Uncharacterized protein</fullName>
    </submittedName>
</protein>
<sequence>MCRERAAKRPRISALMRILPGLLRSPFATQGRSYKGTAMARPAVTALALAITGWLG</sequence>
<name>A0AAQ1P345_9PSED</name>
<reference evidence="1 2" key="1">
    <citation type="submission" date="2018-02" db="EMBL/GenBank/DDBJ databases">
        <authorList>
            <person name="Dubost A."/>
        </authorList>
    </citation>
    <scope>NUCLEOTIDE SEQUENCE [LARGE SCALE GENOMIC DNA]</scope>
    <source>
        <strain evidence="2">JV551A3</strain>
    </source>
</reference>
<evidence type="ECO:0000313" key="1">
    <source>
        <dbReference type="EMBL" id="SPO58861.1"/>
    </source>
</evidence>
<evidence type="ECO:0000313" key="2">
    <source>
        <dbReference type="Proteomes" id="UP000294335"/>
    </source>
</evidence>
<accession>A0AAQ1P345</accession>
<proteinExistence type="predicted"/>